<evidence type="ECO:0000256" key="1">
    <source>
        <dbReference type="ARBA" id="ARBA00022603"/>
    </source>
</evidence>
<dbReference type="GO" id="GO:0008168">
    <property type="term" value="F:methyltransferase activity"/>
    <property type="evidence" value="ECO:0007669"/>
    <property type="project" value="UniProtKB-KW"/>
</dbReference>
<sequence length="285" mass="31341">MTVDSEVAAEHNRHSWNAAVEAHASHRPGLQHYLRTGGLTVFPEELALLGEMTGRSLLHLFCNTGHESLSFNRLGATVTGVDLSDAAIAYARSLAEATDLQATFVQADVYAYLSEAAHAGLSFDRIYCGYGAICWLRDLATFANGVAAILAPEGRFVLVDFHPTSNMFDPEWRLRYNYPHGGELLTLDGVGDYVAAAGGGLSPGGFAEGVRDFVNPHQCHLYRWGIGEIVSAFAAAGLRIRRLQEFFYINGEKPFARMRLDDQRRYYPPDDVPAIPLMYGLLAEQ</sequence>
<dbReference type="InterPro" id="IPR029063">
    <property type="entry name" value="SAM-dependent_MTases_sf"/>
</dbReference>
<name>A0ABS4D4N4_9CHLR</name>
<evidence type="ECO:0000256" key="2">
    <source>
        <dbReference type="ARBA" id="ARBA00022679"/>
    </source>
</evidence>
<keyword evidence="2" id="KW-0808">Transferase</keyword>
<accession>A0ABS4D4N4</accession>
<proteinExistence type="predicted"/>
<gene>
    <name evidence="4" type="ORF">EYB53_001615</name>
</gene>
<organism evidence="4 5">
    <name type="scientific">Candidatus Chloroploca mongolica</name>
    <dbReference type="NCBI Taxonomy" id="2528176"/>
    <lineage>
        <taxon>Bacteria</taxon>
        <taxon>Bacillati</taxon>
        <taxon>Chloroflexota</taxon>
        <taxon>Chloroflexia</taxon>
        <taxon>Chloroflexales</taxon>
        <taxon>Chloroflexineae</taxon>
        <taxon>Oscillochloridaceae</taxon>
        <taxon>Candidatus Chloroploca</taxon>
    </lineage>
</organism>
<keyword evidence="1 4" id="KW-0489">Methyltransferase</keyword>
<feature type="domain" description="Methyltransferase" evidence="3">
    <location>
        <begin position="58"/>
        <end position="154"/>
    </location>
</feature>
<evidence type="ECO:0000313" key="4">
    <source>
        <dbReference type="EMBL" id="MBP1464394.1"/>
    </source>
</evidence>
<dbReference type="SUPFAM" id="SSF53335">
    <property type="entry name" value="S-adenosyl-L-methionine-dependent methyltransferases"/>
    <property type="match status" value="1"/>
</dbReference>
<dbReference type="GO" id="GO:0032259">
    <property type="term" value="P:methylation"/>
    <property type="evidence" value="ECO:0007669"/>
    <property type="project" value="UniProtKB-KW"/>
</dbReference>
<dbReference type="PANTHER" id="PTHR43861">
    <property type="entry name" value="TRANS-ACONITATE 2-METHYLTRANSFERASE-RELATED"/>
    <property type="match status" value="1"/>
</dbReference>
<evidence type="ECO:0000313" key="5">
    <source>
        <dbReference type="Proteomes" id="UP001193081"/>
    </source>
</evidence>
<keyword evidence="5" id="KW-1185">Reference proteome</keyword>
<reference evidence="4 5" key="1">
    <citation type="submission" date="2021-03" db="EMBL/GenBank/DDBJ databases">
        <authorList>
            <person name="Grouzdev D.S."/>
        </authorList>
    </citation>
    <scope>NUCLEOTIDE SEQUENCE [LARGE SCALE GENOMIC DNA]</scope>
    <source>
        <strain evidence="4 5">M50-1</strain>
    </source>
</reference>
<dbReference type="RefSeq" id="WP_135476056.1">
    <property type="nucleotide sequence ID" value="NZ_SIJK02000002.1"/>
</dbReference>
<dbReference type="PANTHER" id="PTHR43861:SF1">
    <property type="entry name" value="TRANS-ACONITATE 2-METHYLTRANSFERASE"/>
    <property type="match status" value="1"/>
</dbReference>
<dbReference type="Gene3D" id="3.40.50.150">
    <property type="entry name" value="Vaccinia Virus protein VP39"/>
    <property type="match status" value="1"/>
</dbReference>
<dbReference type="InterPro" id="IPR041698">
    <property type="entry name" value="Methyltransf_25"/>
</dbReference>
<dbReference type="Proteomes" id="UP001193081">
    <property type="component" value="Unassembled WGS sequence"/>
</dbReference>
<dbReference type="CDD" id="cd02440">
    <property type="entry name" value="AdoMet_MTases"/>
    <property type="match status" value="1"/>
</dbReference>
<comment type="caution">
    <text evidence="4">The sequence shown here is derived from an EMBL/GenBank/DDBJ whole genome shotgun (WGS) entry which is preliminary data.</text>
</comment>
<protein>
    <submittedName>
        <fullName evidence="4">Class I SAM-dependent methyltransferase</fullName>
    </submittedName>
</protein>
<dbReference type="EMBL" id="SIJK02000002">
    <property type="protein sequence ID" value="MBP1464394.1"/>
    <property type="molecule type" value="Genomic_DNA"/>
</dbReference>
<evidence type="ECO:0000259" key="3">
    <source>
        <dbReference type="Pfam" id="PF13649"/>
    </source>
</evidence>
<dbReference type="Pfam" id="PF13649">
    <property type="entry name" value="Methyltransf_25"/>
    <property type="match status" value="1"/>
</dbReference>